<protein>
    <submittedName>
        <fullName evidence="4">Uncharacterized protein</fullName>
    </submittedName>
</protein>
<evidence type="ECO:0000256" key="3">
    <source>
        <dbReference type="SAM" id="SignalP"/>
    </source>
</evidence>
<evidence type="ECO:0000313" key="5">
    <source>
        <dbReference type="Proteomes" id="UP000753908"/>
    </source>
</evidence>
<sequence>MSLCAATLLSSSFKNAGQTITLATLLSLPTVAGLHLVVDGKATRRINEAESKASKAESKAKEAESTVFEAIGKLTQNQSKLTELSKKNSELATELASVRAVLEDVNVHRHQLIVYAEKVQPTITQLQQELKTAQETAEALQLEIEELETDFEEKVEAEAEERFQAAKREEIQRIFDEHDAITSKAMALFKRLQSWGQKVAVSHEQKRELITSLASAYNQNLDELGQSVETERGHYLEQIELLHEKVGRLQHQLNGDLLEPEVNNAFGFAIEGRIANELAKLIFSDLQIPLAVKGFNVKSDGSTDVGYGYSRSIPPEAVVEGLRRHSEHLARRLGIHKITAIRKLEVGDLIVLTFRQQPAVKASDIGLYVGSAEEFVNYITSHPVRFRLIADPGMGKTPTAAVMLSEILKAGTRRGNTAKGAKVAHTLVTVSYPGVNSSLKDSDYPLDLFLKYGTETAAIKSFQDAIDDWEYRKQNVAYAEQFFQIWCWDEFDNTVNSASDPQALANSLKTLLKQGGHNNVGWILSGQSVMTKQIPGFTNDDRSLFTEIIIGIPKIRHYLNTYGKGKNSESNLAKLSRNLDEIEEYIDHKNELITDDARLLRVALVVDSRSPKLYFLPNLDTVRFDTEVVEETRQLARQFRDGQTGNVFSRVSPTADSSPVTTSVSRVPSQPEKSPIGVQESLPHCPECGSANVKPQSQNRYKCTDCGARRVEGKMVWK</sequence>
<reference evidence="4" key="1">
    <citation type="submission" date="2021-05" db="EMBL/GenBank/DDBJ databases">
        <authorList>
            <person name="Pietrasiak N."/>
            <person name="Ward R."/>
            <person name="Stajich J.E."/>
            <person name="Kurbessoian T."/>
        </authorList>
    </citation>
    <scope>NUCLEOTIDE SEQUENCE</scope>
    <source>
        <strain evidence="4">CPER-KK1</strain>
    </source>
</reference>
<accession>A0A951PT50</accession>
<feature type="chain" id="PRO_5037371272" evidence="3">
    <location>
        <begin position="17"/>
        <end position="718"/>
    </location>
</feature>
<keyword evidence="1" id="KW-0175">Coiled coil</keyword>
<feature type="region of interest" description="Disordered" evidence="2">
    <location>
        <begin position="646"/>
        <end position="678"/>
    </location>
</feature>
<dbReference type="EMBL" id="JAHHIF010000092">
    <property type="protein sequence ID" value="MBW4549333.1"/>
    <property type="molecule type" value="Genomic_DNA"/>
</dbReference>
<evidence type="ECO:0000256" key="2">
    <source>
        <dbReference type="SAM" id="MobiDB-lite"/>
    </source>
</evidence>
<name>A0A951PT50_9CYAN</name>
<evidence type="ECO:0000256" key="1">
    <source>
        <dbReference type="SAM" id="Coils"/>
    </source>
</evidence>
<feature type="coiled-coil region" evidence="1">
    <location>
        <begin position="123"/>
        <end position="157"/>
    </location>
</feature>
<feature type="signal peptide" evidence="3">
    <location>
        <begin position="1"/>
        <end position="16"/>
    </location>
</feature>
<proteinExistence type="predicted"/>
<dbReference type="Proteomes" id="UP000753908">
    <property type="component" value="Unassembled WGS sequence"/>
</dbReference>
<organism evidence="4 5">
    <name type="scientific">Symplocastrum torsivum CPER-KK1</name>
    <dbReference type="NCBI Taxonomy" id="450513"/>
    <lineage>
        <taxon>Bacteria</taxon>
        <taxon>Bacillati</taxon>
        <taxon>Cyanobacteriota</taxon>
        <taxon>Cyanophyceae</taxon>
        <taxon>Oscillatoriophycideae</taxon>
        <taxon>Oscillatoriales</taxon>
        <taxon>Microcoleaceae</taxon>
        <taxon>Symplocastrum</taxon>
    </lineage>
</organism>
<dbReference type="AlphaFoldDB" id="A0A951PT50"/>
<comment type="caution">
    <text evidence="4">The sequence shown here is derived from an EMBL/GenBank/DDBJ whole genome shotgun (WGS) entry which is preliminary data.</text>
</comment>
<gene>
    <name evidence="4" type="ORF">KME25_33730</name>
</gene>
<feature type="compositionally biased region" description="Low complexity" evidence="2">
    <location>
        <begin position="657"/>
        <end position="669"/>
    </location>
</feature>
<evidence type="ECO:0000313" key="4">
    <source>
        <dbReference type="EMBL" id="MBW4549333.1"/>
    </source>
</evidence>
<feature type="compositionally biased region" description="Polar residues" evidence="2">
    <location>
        <begin position="646"/>
        <end position="656"/>
    </location>
</feature>
<reference evidence="4" key="2">
    <citation type="journal article" date="2022" name="Microbiol. Resour. Announc.">
        <title>Metagenome Sequencing to Explore Phylogenomics of Terrestrial Cyanobacteria.</title>
        <authorList>
            <person name="Ward R.D."/>
            <person name="Stajich J.E."/>
            <person name="Johansen J.R."/>
            <person name="Huntemann M."/>
            <person name="Clum A."/>
            <person name="Foster B."/>
            <person name="Foster B."/>
            <person name="Roux S."/>
            <person name="Palaniappan K."/>
            <person name="Varghese N."/>
            <person name="Mukherjee S."/>
            <person name="Reddy T.B.K."/>
            <person name="Daum C."/>
            <person name="Copeland A."/>
            <person name="Chen I.A."/>
            <person name="Ivanova N.N."/>
            <person name="Kyrpides N.C."/>
            <person name="Shapiro N."/>
            <person name="Eloe-Fadrosh E.A."/>
            <person name="Pietrasiak N."/>
        </authorList>
    </citation>
    <scope>NUCLEOTIDE SEQUENCE</scope>
    <source>
        <strain evidence="4">CPER-KK1</strain>
    </source>
</reference>
<keyword evidence="3" id="KW-0732">Signal</keyword>